<name>A0A6A6V0K5_9PLEO</name>
<dbReference type="Proteomes" id="UP000799440">
    <property type="component" value="Unassembled WGS sequence"/>
</dbReference>
<feature type="region of interest" description="Disordered" evidence="1">
    <location>
        <begin position="162"/>
        <end position="217"/>
    </location>
</feature>
<reference evidence="2" key="1">
    <citation type="journal article" date="2020" name="Stud. Mycol.">
        <title>101 Dothideomycetes genomes: a test case for predicting lifestyles and emergence of pathogens.</title>
        <authorList>
            <person name="Haridas S."/>
            <person name="Albert R."/>
            <person name="Binder M."/>
            <person name="Bloem J."/>
            <person name="Labutti K."/>
            <person name="Salamov A."/>
            <person name="Andreopoulos B."/>
            <person name="Baker S."/>
            <person name="Barry K."/>
            <person name="Bills G."/>
            <person name="Bluhm B."/>
            <person name="Cannon C."/>
            <person name="Castanera R."/>
            <person name="Culley D."/>
            <person name="Daum C."/>
            <person name="Ezra D."/>
            <person name="Gonzalez J."/>
            <person name="Henrissat B."/>
            <person name="Kuo A."/>
            <person name="Liang C."/>
            <person name="Lipzen A."/>
            <person name="Lutzoni F."/>
            <person name="Magnuson J."/>
            <person name="Mondo S."/>
            <person name="Nolan M."/>
            <person name="Ohm R."/>
            <person name="Pangilinan J."/>
            <person name="Park H.-J."/>
            <person name="Ramirez L."/>
            <person name="Alfaro M."/>
            <person name="Sun H."/>
            <person name="Tritt A."/>
            <person name="Yoshinaga Y."/>
            <person name="Zwiers L.-H."/>
            <person name="Turgeon B."/>
            <person name="Goodwin S."/>
            <person name="Spatafora J."/>
            <person name="Crous P."/>
            <person name="Grigoriev I."/>
        </authorList>
    </citation>
    <scope>NUCLEOTIDE SEQUENCE</scope>
    <source>
        <strain evidence="2">CBS 119925</strain>
    </source>
</reference>
<keyword evidence="3" id="KW-1185">Reference proteome</keyword>
<feature type="compositionally biased region" description="Basic and acidic residues" evidence="1">
    <location>
        <begin position="188"/>
        <end position="197"/>
    </location>
</feature>
<sequence>MNLKTSSDVSEPRVCEIVTSPTVSDCSGDTQVEKTCESPTKISFSIPEPTSTDVPVTHDIFGRWGVSLETFQAFAQELDGGVGDMDYNGHRSVYRTMITPAKASRLPEEHDFILMTHAPVFELSEILRDSEREVDGVIPAARISTYHIYPKNARHTILTPNIDPSKEKIFGPSRKEAKEKRKAKKAKKHEEVKRKANLESGNDSVTSMEENPPTEASDEEGFFIHWPYLSFHCPPRVLYDGTSRAGTPKVLIHSDWFWKRWKLQLGPSIAKPGLLDPRGVVNWRSNGGEKKQLKADDKLFKGYDVRTWRLWGESGKEFVRSKADFADRQDEKNVEQSSVGLSEEKDAALITNTYSPPRAEEVVYLRWTSPFSRDPRRHHFRYAGIDFYWKGTSTVSDPRRLGKFCRYSHLKLVALVPCTSCETAREVCLSKFTSSIGTCKAGRLDLFDDDILRLVQEHMPSVLAQEVEEDKAGTETRIEIETPESLDETTRLKKTFFYRIIVSTAMCMIIGEYEKRKTIRDIIKGIILEGACGAAA</sequence>
<organism evidence="2 3">
    <name type="scientific">Sporormia fimetaria CBS 119925</name>
    <dbReference type="NCBI Taxonomy" id="1340428"/>
    <lineage>
        <taxon>Eukaryota</taxon>
        <taxon>Fungi</taxon>
        <taxon>Dikarya</taxon>
        <taxon>Ascomycota</taxon>
        <taxon>Pezizomycotina</taxon>
        <taxon>Dothideomycetes</taxon>
        <taxon>Pleosporomycetidae</taxon>
        <taxon>Pleosporales</taxon>
        <taxon>Sporormiaceae</taxon>
        <taxon>Sporormia</taxon>
    </lineage>
</organism>
<feature type="compositionally biased region" description="Polar residues" evidence="1">
    <location>
        <begin position="199"/>
        <end position="209"/>
    </location>
</feature>
<dbReference type="OrthoDB" id="3924768at2759"/>
<evidence type="ECO:0000256" key="1">
    <source>
        <dbReference type="SAM" id="MobiDB-lite"/>
    </source>
</evidence>
<dbReference type="EMBL" id="MU006591">
    <property type="protein sequence ID" value="KAF2744058.1"/>
    <property type="molecule type" value="Genomic_DNA"/>
</dbReference>
<evidence type="ECO:0000313" key="3">
    <source>
        <dbReference type="Proteomes" id="UP000799440"/>
    </source>
</evidence>
<gene>
    <name evidence="2" type="ORF">M011DRAFT_461100</name>
</gene>
<feature type="compositionally biased region" description="Basic and acidic residues" evidence="1">
    <location>
        <begin position="164"/>
        <end position="179"/>
    </location>
</feature>
<protein>
    <submittedName>
        <fullName evidence="2">Uncharacterized protein</fullName>
    </submittedName>
</protein>
<dbReference type="AlphaFoldDB" id="A0A6A6V0K5"/>
<evidence type="ECO:0000313" key="2">
    <source>
        <dbReference type="EMBL" id="KAF2744058.1"/>
    </source>
</evidence>
<accession>A0A6A6V0K5</accession>
<proteinExistence type="predicted"/>